<keyword evidence="8" id="KW-0997">Cell inner membrane</keyword>
<proteinExistence type="inferred from homology"/>
<dbReference type="RefSeq" id="WP_074748582.1">
    <property type="nucleotide sequence ID" value="NZ_FOCT01000014.1"/>
</dbReference>
<evidence type="ECO:0000256" key="7">
    <source>
        <dbReference type="ARBA" id="ARBA00023306"/>
    </source>
</evidence>
<evidence type="ECO:0000313" key="12">
    <source>
        <dbReference type="Proteomes" id="UP000183898"/>
    </source>
</evidence>
<evidence type="ECO:0000256" key="10">
    <source>
        <dbReference type="SAM" id="MobiDB-lite"/>
    </source>
</evidence>
<comment type="subcellular location">
    <subcellularLocation>
        <location evidence="8">Cell inner membrane</location>
        <topology evidence="8">Single-pass type II membrane protein</topology>
    </subcellularLocation>
    <subcellularLocation>
        <location evidence="1">Cell membrane</location>
        <topology evidence="1">Single-pass type II membrane protein</topology>
    </subcellularLocation>
    <text evidence="8">Localizes to the division septum where it forms a ring structure.</text>
</comment>
<comment type="similarity">
    <text evidence="8">Belongs to the FtsL family.</text>
</comment>
<sequence>MIRINILLTLILIACALSVVTSQHKARKLFVELEKEQQLARQLAEEWGQLQLEQSTWATHARIEKIATGQLQMRLPDPKRIQTIPLSQPVGEPVDSTDSKEASKS</sequence>
<dbReference type="PANTHER" id="PTHR37479">
    <property type="entry name" value="CELL DIVISION PROTEIN FTSL"/>
    <property type="match status" value="1"/>
</dbReference>
<keyword evidence="4 8" id="KW-0812">Transmembrane</keyword>
<dbReference type="HAMAP" id="MF_00910">
    <property type="entry name" value="FtsL"/>
    <property type="match status" value="1"/>
</dbReference>
<evidence type="ECO:0000256" key="3">
    <source>
        <dbReference type="ARBA" id="ARBA00022618"/>
    </source>
</evidence>
<dbReference type="GO" id="GO:0032153">
    <property type="term" value="C:cell division site"/>
    <property type="evidence" value="ECO:0007669"/>
    <property type="project" value="UniProtKB-UniRule"/>
</dbReference>
<evidence type="ECO:0000256" key="8">
    <source>
        <dbReference type="HAMAP-Rule" id="MF_00910"/>
    </source>
</evidence>
<keyword evidence="2 8" id="KW-1003">Cell membrane</keyword>
<dbReference type="EMBL" id="FOCT01000014">
    <property type="protein sequence ID" value="SEO21146.1"/>
    <property type="molecule type" value="Genomic_DNA"/>
</dbReference>
<name>A0A1H8MV90_9PROT</name>
<evidence type="ECO:0000256" key="1">
    <source>
        <dbReference type="ARBA" id="ARBA00004401"/>
    </source>
</evidence>
<dbReference type="AlphaFoldDB" id="A0A1H8MV90"/>
<dbReference type="NCBIfam" id="TIGR02209">
    <property type="entry name" value="ftsL_broad"/>
    <property type="match status" value="1"/>
</dbReference>
<evidence type="ECO:0000313" key="11">
    <source>
        <dbReference type="EMBL" id="SEO21146.1"/>
    </source>
</evidence>
<accession>A0A1H8MV90</accession>
<dbReference type="InterPro" id="IPR011922">
    <property type="entry name" value="Cell_div_FtsL"/>
</dbReference>
<keyword evidence="5 8" id="KW-1133">Transmembrane helix</keyword>
<evidence type="ECO:0000256" key="6">
    <source>
        <dbReference type="ARBA" id="ARBA00023136"/>
    </source>
</evidence>
<reference evidence="11 12" key="1">
    <citation type="submission" date="2016-10" db="EMBL/GenBank/DDBJ databases">
        <authorList>
            <person name="de Groot N.N."/>
        </authorList>
    </citation>
    <scope>NUCLEOTIDE SEQUENCE [LARGE SCALE GENOMIC DNA]</scope>
    <source>
        <strain evidence="11 12">Nl18</strain>
    </source>
</reference>
<evidence type="ECO:0000256" key="9">
    <source>
        <dbReference type="NCBIfam" id="TIGR02209"/>
    </source>
</evidence>
<feature type="region of interest" description="Disordered" evidence="10">
    <location>
        <begin position="82"/>
        <end position="105"/>
    </location>
</feature>
<comment type="subunit">
    <text evidence="8">Part of a complex composed of FtsB, FtsL and FtsQ.</text>
</comment>
<dbReference type="GO" id="GO:0005886">
    <property type="term" value="C:plasma membrane"/>
    <property type="evidence" value="ECO:0007669"/>
    <property type="project" value="UniProtKB-SubCell"/>
</dbReference>
<evidence type="ECO:0000256" key="4">
    <source>
        <dbReference type="ARBA" id="ARBA00022692"/>
    </source>
</evidence>
<organism evidence="11 12">
    <name type="scientific">Nitrosospira multiformis</name>
    <dbReference type="NCBI Taxonomy" id="1231"/>
    <lineage>
        <taxon>Bacteria</taxon>
        <taxon>Pseudomonadati</taxon>
        <taxon>Pseudomonadota</taxon>
        <taxon>Betaproteobacteria</taxon>
        <taxon>Nitrosomonadales</taxon>
        <taxon>Nitrosomonadaceae</taxon>
        <taxon>Nitrosospira</taxon>
    </lineage>
</organism>
<keyword evidence="7 8" id="KW-0131">Cell cycle</keyword>
<protein>
    <recommendedName>
        <fullName evidence="8 9">Cell division protein FtsL</fullName>
    </recommendedName>
</protein>
<keyword evidence="6 8" id="KW-0472">Membrane</keyword>
<gene>
    <name evidence="8" type="primary">ftsL</name>
    <name evidence="11" type="ORF">SAMN05216404_11410</name>
</gene>
<dbReference type="GO" id="GO:0043093">
    <property type="term" value="P:FtsZ-dependent cytokinesis"/>
    <property type="evidence" value="ECO:0007669"/>
    <property type="project" value="UniProtKB-UniRule"/>
</dbReference>
<comment type="function">
    <text evidence="8">Essential cell division protein. May link together the upstream cell division proteins, which are predominantly cytoplasmic, with the downstream cell division proteins, which are predominantly periplasmic.</text>
</comment>
<dbReference type="Pfam" id="PF04999">
    <property type="entry name" value="FtsL"/>
    <property type="match status" value="1"/>
</dbReference>
<evidence type="ECO:0000256" key="5">
    <source>
        <dbReference type="ARBA" id="ARBA00022989"/>
    </source>
</evidence>
<dbReference type="PROSITE" id="PS51257">
    <property type="entry name" value="PROKAR_LIPOPROTEIN"/>
    <property type="match status" value="1"/>
</dbReference>
<dbReference type="PANTHER" id="PTHR37479:SF1">
    <property type="entry name" value="CELL DIVISION PROTEIN FTSL"/>
    <property type="match status" value="1"/>
</dbReference>
<keyword evidence="3 8" id="KW-0132">Cell division</keyword>
<evidence type="ECO:0000256" key="2">
    <source>
        <dbReference type="ARBA" id="ARBA00022475"/>
    </source>
</evidence>
<dbReference type="Proteomes" id="UP000183898">
    <property type="component" value="Unassembled WGS sequence"/>
</dbReference>